<evidence type="ECO:0000313" key="2">
    <source>
        <dbReference type="EMBL" id="CAH2002992.1"/>
    </source>
</evidence>
<dbReference type="PANTHER" id="PTHR13412:SF0">
    <property type="entry name" value="T-CELL IMMUNOMODULATORY PROTEIN"/>
    <property type="match status" value="1"/>
</dbReference>
<proteinExistence type="predicted"/>
<name>A0A9P0LPR9_ACAOB</name>
<dbReference type="OrthoDB" id="10250728at2759"/>
<organism evidence="2 3">
    <name type="scientific">Acanthoscelides obtectus</name>
    <name type="common">Bean weevil</name>
    <name type="synonym">Bruchus obtectus</name>
    <dbReference type="NCBI Taxonomy" id="200917"/>
    <lineage>
        <taxon>Eukaryota</taxon>
        <taxon>Metazoa</taxon>
        <taxon>Ecdysozoa</taxon>
        <taxon>Arthropoda</taxon>
        <taxon>Hexapoda</taxon>
        <taxon>Insecta</taxon>
        <taxon>Pterygota</taxon>
        <taxon>Neoptera</taxon>
        <taxon>Endopterygota</taxon>
        <taxon>Coleoptera</taxon>
        <taxon>Polyphaga</taxon>
        <taxon>Cucujiformia</taxon>
        <taxon>Chrysomeloidea</taxon>
        <taxon>Chrysomelidae</taxon>
        <taxon>Bruchinae</taxon>
        <taxon>Bruchini</taxon>
        <taxon>Acanthoscelides</taxon>
    </lineage>
</organism>
<feature type="chain" id="PRO_5040205144" evidence="1">
    <location>
        <begin position="24"/>
        <end position="227"/>
    </location>
</feature>
<reference evidence="2" key="1">
    <citation type="submission" date="2022-03" db="EMBL/GenBank/DDBJ databases">
        <authorList>
            <person name="Sayadi A."/>
        </authorList>
    </citation>
    <scope>NUCLEOTIDE SEQUENCE</scope>
</reference>
<accession>A0A9P0LPR9</accession>
<dbReference type="AlphaFoldDB" id="A0A9P0LPR9"/>
<dbReference type="GO" id="GO:0005886">
    <property type="term" value="C:plasma membrane"/>
    <property type="evidence" value="ECO:0007669"/>
    <property type="project" value="TreeGrafter"/>
</dbReference>
<dbReference type="InterPro" id="IPR028994">
    <property type="entry name" value="Integrin_alpha_N"/>
</dbReference>
<protein>
    <submittedName>
        <fullName evidence="2">Uncharacterized protein</fullName>
    </submittedName>
</protein>
<evidence type="ECO:0000256" key="1">
    <source>
        <dbReference type="SAM" id="SignalP"/>
    </source>
</evidence>
<dbReference type="InterPro" id="IPR024881">
    <property type="entry name" value="Tip"/>
</dbReference>
<evidence type="ECO:0000313" key="3">
    <source>
        <dbReference type="Proteomes" id="UP001152888"/>
    </source>
</evidence>
<dbReference type="Proteomes" id="UP001152888">
    <property type="component" value="Unassembled WGS sequence"/>
</dbReference>
<gene>
    <name evidence="2" type="ORF">ACAOBT_LOCUS27099</name>
</gene>
<keyword evidence="3" id="KW-1185">Reference proteome</keyword>
<sequence length="227" mass="25895">MFTLNSALRILCFLIIICSVSKCSDITHLVFGDRTDGMPAAFGDFNSDELTDVFVLRNNLHTMEILLAHEEEPLLRPSRPDPLSCTFKEHLITSVVPGDFDGDALMDVMVTTIKEKVVDDLERRLTYVYIIWGGATYLNCSDGFEDNYMVHMIGQPLAIDFNQDMIIDLFGQSVRSRRMFWVFGKTRDKPMEIEMEENSVPLPELKVPHSHAFLGKLYIYGCESNQI</sequence>
<dbReference type="EMBL" id="CAKOFQ010007522">
    <property type="protein sequence ID" value="CAH2002992.1"/>
    <property type="molecule type" value="Genomic_DNA"/>
</dbReference>
<comment type="caution">
    <text evidence="2">The sequence shown here is derived from an EMBL/GenBank/DDBJ whole genome shotgun (WGS) entry which is preliminary data.</text>
</comment>
<dbReference type="SUPFAM" id="SSF69318">
    <property type="entry name" value="Integrin alpha N-terminal domain"/>
    <property type="match status" value="1"/>
</dbReference>
<dbReference type="PANTHER" id="PTHR13412">
    <property type="entry name" value="T-CELL IMMUNOMODULATORY PROTEIN HOMOLOG"/>
    <property type="match status" value="1"/>
</dbReference>
<keyword evidence="1" id="KW-0732">Signal</keyword>
<feature type="signal peptide" evidence="1">
    <location>
        <begin position="1"/>
        <end position="23"/>
    </location>
</feature>